<dbReference type="AlphaFoldDB" id="A0A348HBK7"/>
<dbReference type="InterPro" id="IPR007407">
    <property type="entry name" value="DUF459"/>
</dbReference>
<keyword evidence="2" id="KW-0812">Transmembrane</keyword>
<dbReference type="GO" id="GO:0004622">
    <property type="term" value="F:phosphatidylcholine lysophospholipase activity"/>
    <property type="evidence" value="ECO:0007669"/>
    <property type="project" value="TreeGrafter"/>
</dbReference>
<accession>A0A348HBK7</accession>
<dbReference type="SUPFAM" id="SSF52266">
    <property type="entry name" value="SGNH hydrolase"/>
    <property type="match status" value="1"/>
</dbReference>
<keyword evidence="2" id="KW-1133">Transmembrane helix</keyword>
<dbReference type="PANTHER" id="PTHR30383">
    <property type="entry name" value="THIOESTERASE 1/PROTEASE 1/LYSOPHOSPHOLIPASE L1"/>
    <property type="match status" value="1"/>
</dbReference>
<protein>
    <submittedName>
        <fullName evidence="3">Uncharacterized protein conserved in bacteria</fullName>
    </submittedName>
</protein>
<proteinExistence type="predicted"/>
<dbReference type="RefSeq" id="WP_051523972.1">
    <property type="nucleotide sequence ID" value="NZ_AP018933.1"/>
</dbReference>
<dbReference type="OrthoDB" id="445620at2"/>
<evidence type="ECO:0000313" key="3">
    <source>
        <dbReference type="EMBL" id="BBG29009.1"/>
    </source>
</evidence>
<feature type="region of interest" description="Disordered" evidence="1">
    <location>
        <begin position="90"/>
        <end position="181"/>
    </location>
</feature>
<dbReference type="InterPro" id="IPR051532">
    <property type="entry name" value="Ester_Hydrolysis_Enzymes"/>
</dbReference>
<organism evidence="3 4">
    <name type="scientific">Zymobacter palmae</name>
    <dbReference type="NCBI Taxonomy" id="33074"/>
    <lineage>
        <taxon>Bacteria</taxon>
        <taxon>Pseudomonadati</taxon>
        <taxon>Pseudomonadota</taxon>
        <taxon>Gammaproteobacteria</taxon>
        <taxon>Oceanospirillales</taxon>
        <taxon>Halomonadaceae</taxon>
        <taxon>Zymobacter group</taxon>
        <taxon>Zymobacter</taxon>
    </lineage>
</organism>
<dbReference type="EMBL" id="AP018933">
    <property type="protein sequence ID" value="BBG29009.1"/>
    <property type="molecule type" value="Genomic_DNA"/>
</dbReference>
<reference evidence="3 4" key="1">
    <citation type="submission" date="2018-09" db="EMBL/GenBank/DDBJ databases">
        <title>Zymobacter palmae IAM14233 (=T109) whole genome analysis.</title>
        <authorList>
            <person name="Yanase H."/>
        </authorList>
    </citation>
    <scope>NUCLEOTIDE SEQUENCE [LARGE SCALE GENOMIC DNA]</scope>
    <source>
        <strain evidence="3 4">IAM14233</strain>
    </source>
</reference>
<dbReference type="STRING" id="1123510.GCA_000620025_02613"/>
<dbReference type="KEGG" id="zpl:ZBT109_0211"/>
<gene>
    <name evidence="3" type="ORF">ZBT109_0211</name>
</gene>
<dbReference type="InterPro" id="IPR036514">
    <property type="entry name" value="SGNH_hydro_sf"/>
</dbReference>
<evidence type="ECO:0000256" key="2">
    <source>
        <dbReference type="SAM" id="Phobius"/>
    </source>
</evidence>
<feature type="compositionally biased region" description="Polar residues" evidence="1">
    <location>
        <begin position="414"/>
        <end position="437"/>
    </location>
</feature>
<keyword evidence="2" id="KW-0472">Membrane</keyword>
<dbReference type="Gene3D" id="3.40.50.1110">
    <property type="entry name" value="SGNH hydrolase"/>
    <property type="match status" value="1"/>
</dbReference>
<evidence type="ECO:0000313" key="4">
    <source>
        <dbReference type="Proteomes" id="UP000267342"/>
    </source>
</evidence>
<name>A0A348HBK7_9GAMM</name>
<keyword evidence="4" id="KW-1185">Reference proteome</keyword>
<dbReference type="CDD" id="cd01829">
    <property type="entry name" value="SGNH_hydrolase_peri2"/>
    <property type="match status" value="1"/>
</dbReference>
<dbReference type="Proteomes" id="UP000267342">
    <property type="component" value="Chromosome"/>
</dbReference>
<sequence>MPTSDRNQRRAYACTLKRAAGILGIALTTGAGLLWLNQQAIERYWQQTRHAPSPFSDISLAGWQIGAQLEDALRSHLQRAEQWLAPAQDIAADTPLVDSTETDSDDGNGDLPDATPTAPAIEPNGLAMDDIGGQPARDGTPLDMSVPHAGSTLAPQTTPTPPVTTPAEPVAQQVPPSSTPALRDEHTHAILLTPQDRVLFIGDSMMQGVAPHVMKTLLKQYHVQSTNLSLQSTGLAYPGAFDWPGTLRSTLSSATDIKVLVVFLGPNDPWDMPSRARGPYLKFKSPAWEAEYRLRIRSILEQAKARDIAVIWIGPPAMKRVALSEGVRFLDTLYQSEVEAAGASYIAVDDLFGYQDHRYSEPVMLNGRQVKLRSDDGTHFTVTGQKLIARAVLSLLQPAPEPVQVETPAAPAETTPSGPPAQTSTSSAARQVFSDPTATAPRRDRSADAAQVFTPHP</sequence>
<feature type="region of interest" description="Disordered" evidence="1">
    <location>
        <begin position="404"/>
        <end position="457"/>
    </location>
</feature>
<dbReference type="PANTHER" id="PTHR30383:SF24">
    <property type="entry name" value="THIOESTERASE 1_PROTEASE 1_LYSOPHOSPHOLIPASE L1"/>
    <property type="match status" value="1"/>
</dbReference>
<feature type="transmembrane region" description="Helical" evidence="2">
    <location>
        <begin position="20"/>
        <end position="37"/>
    </location>
</feature>
<evidence type="ECO:0000256" key="1">
    <source>
        <dbReference type="SAM" id="MobiDB-lite"/>
    </source>
</evidence>
<dbReference type="Pfam" id="PF04311">
    <property type="entry name" value="DUF459"/>
    <property type="match status" value="1"/>
</dbReference>